<name>A0A9W7ZTW6_9FUNG</name>
<gene>
    <name evidence="3" type="ORF">H4219_005444</name>
</gene>
<proteinExistence type="predicted"/>
<dbReference type="EMBL" id="JANBPU010000306">
    <property type="protein sequence ID" value="KAJ1912858.1"/>
    <property type="molecule type" value="Genomic_DNA"/>
</dbReference>
<dbReference type="GO" id="GO:0006281">
    <property type="term" value="P:DNA repair"/>
    <property type="evidence" value="ECO:0007669"/>
    <property type="project" value="TreeGrafter"/>
</dbReference>
<organism evidence="3 4">
    <name type="scientific">Mycoemilia scoparia</name>
    <dbReference type="NCBI Taxonomy" id="417184"/>
    <lineage>
        <taxon>Eukaryota</taxon>
        <taxon>Fungi</taxon>
        <taxon>Fungi incertae sedis</taxon>
        <taxon>Zoopagomycota</taxon>
        <taxon>Kickxellomycotina</taxon>
        <taxon>Kickxellomycetes</taxon>
        <taxon>Kickxellales</taxon>
        <taxon>Kickxellaceae</taxon>
        <taxon>Mycoemilia</taxon>
    </lineage>
</organism>
<dbReference type="PANTHER" id="PTHR46622">
    <property type="entry name" value="DNA-DEPENDENT METALLOPROTEASE WSS1"/>
    <property type="match status" value="1"/>
</dbReference>
<accession>A0A9W7ZTW6</accession>
<dbReference type="AlphaFoldDB" id="A0A9W7ZTW6"/>
<dbReference type="GO" id="GO:0008237">
    <property type="term" value="F:metallopeptidase activity"/>
    <property type="evidence" value="ECO:0007669"/>
    <property type="project" value="TreeGrafter"/>
</dbReference>
<dbReference type="GO" id="GO:0005634">
    <property type="term" value="C:nucleus"/>
    <property type="evidence" value="ECO:0007669"/>
    <property type="project" value="TreeGrafter"/>
</dbReference>
<evidence type="ECO:0000313" key="4">
    <source>
        <dbReference type="Proteomes" id="UP001150538"/>
    </source>
</evidence>
<reference evidence="3" key="1">
    <citation type="submission" date="2022-07" db="EMBL/GenBank/DDBJ databases">
        <title>Phylogenomic reconstructions and comparative analyses of Kickxellomycotina fungi.</title>
        <authorList>
            <person name="Reynolds N.K."/>
            <person name="Stajich J.E."/>
            <person name="Barry K."/>
            <person name="Grigoriev I.V."/>
            <person name="Crous P."/>
            <person name="Smith M.E."/>
        </authorList>
    </citation>
    <scope>NUCLEOTIDE SEQUENCE</scope>
    <source>
        <strain evidence="3">NBRC 100468</strain>
    </source>
</reference>
<dbReference type="PROSITE" id="PS51397">
    <property type="entry name" value="WLM"/>
    <property type="match status" value="1"/>
</dbReference>
<dbReference type="Proteomes" id="UP001150538">
    <property type="component" value="Unassembled WGS sequence"/>
</dbReference>
<evidence type="ECO:0000256" key="1">
    <source>
        <dbReference type="SAM" id="MobiDB-lite"/>
    </source>
</evidence>
<dbReference type="OrthoDB" id="261960at2759"/>
<evidence type="ECO:0000313" key="3">
    <source>
        <dbReference type="EMBL" id="KAJ1912858.1"/>
    </source>
</evidence>
<feature type="region of interest" description="Disordered" evidence="1">
    <location>
        <begin position="180"/>
        <end position="206"/>
    </location>
</feature>
<dbReference type="Pfam" id="PF08325">
    <property type="entry name" value="WLM"/>
    <property type="match status" value="1"/>
</dbReference>
<dbReference type="InterPro" id="IPR053000">
    <property type="entry name" value="WSS1-like_metalloprotease"/>
</dbReference>
<evidence type="ECO:0000259" key="2">
    <source>
        <dbReference type="PROSITE" id="PS51397"/>
    </source>
</evidence>
<sequence>MHYFNSVQVLKKYDNWPAAKEILERAATEVSDTMRHFGWEVPILQEIDPQVESTLGLNYRNGARISIRVREMYDPLSFIDYTEIMDSFLHELAHNLHNEHARPFNDLLYHLRNRHSSYYFVPRYYYDHGGDGRNADIITDYNYTPLSDDPFQSSSTSYGGHNDDDYYGSYGHSHWDNVGSSSPQSYTDHYGESSYDDSNDNSGYDDSNDYTGTWGTHHFDTPSSYDDYNSHDHSHDHSHDFSDKTFSFSYVNSGTCHDSSSHYHQSEDYSGVTSSGYSFKFFNSGDDDNESVSHMSGLKSPFFNSSFFSDLSRW</sequence>
<dbReference type="InterPro" id="IPR013536">
    <property type="entry name" value="WLM_dom"/>
</dbReference>
<dbReference type="PANTHER" id="PTHR46622:SF1">
    <property type="entry name" value="DNA-DEPENDENT METALLOPROTEASE WSS1"/>
    <property type="match status" value="1"/>
</dbReference>
<keyword evidence="4" id="KW-1185">Reference proteome</keyword>
<comment type="caution">
    <text evidence="3">The sequence shown here is derived from an EMBL/GenBank/DDBJ whole genome shotgun (WGS) entry which is preliminary data.</text>
</comment>
<feature type="domain" description="WLM" evidence="2">
    <location>
        <begin position="1"/>
        <end position="163"/>
    </location>
</feature>
<protein>
    <recommendedName>
        <fullName evidence="2">WLM domain-containing protein</fullName>
    </recommendedName>
</protein>